<dbReference type="Gene3D" id="3.40.50.300">
    <property type="entry name" value="P-loop containing nucleotide triphosphate hydrolases"/>
    <property type="match status" value="1"/>
</dbReference>
<dbReference type="SMART" id="SM00173">
    <property type="entry name" value="RAS"/>
    <property type="match status" value="1"/>
</dbReference>
<gene>
    <name evidence="6" type="ORF">NTJ_09486</name>
</gene>
<evidence type="ECO:0000256" key="5">
    <source>
        <dbReference type="ARBA" id="ARBA00046278"/>
    </source>
</evidence>
<dbReference type="PANTHER" id="PTHR24070">
    <property type="entry name" value="RAS, DI-RAS, AND RHEB FAMILY MEMBERS OF SMALL GTPASE SUPERFAMILY"/>
    <property type="match status" value="1"/>
</dbReference>
<sequence>MSRAPNENLPTYKLVVVGDGGVGKSAITIQFFQKLFVTDYDPTIEDSYIQHTEVDGQWCILDVLDTAGQEEFSAMREQYMRKGDGFLLVYSVTDKQSYENIVNFNTQILRVKDRDTYPMLLVANKVDLVHLRKVSEEAGRQLAQKLGIPYIETSAKDPPLNVDAAFQEVVRIIRNQPPAELEKSRRKRKGSKCAIL</sequence>
<dbReference type="Proteomes" id="UP001307889">
    <property type="component" value="Chromosome 7"/>
</dbReference>
<dbReference type="InterPro" id="IPR001806">
    <property type="entry name" value="Small_GTPase"/>
</dbReference>
<evidence type="ECO:0000256" key="3">
    <source>
        <dbReference type="ARBA" id="ARBA00023134"/>
    </source>
</evidence>
<evidence type="ECO:0000256" key="2">
    <source>
        <dbReference type="ARBA" id="ARBA00022741"/>
    </source>
</evidence>
<evidence type="ECO:0000256" key="4">
    <source>
        <dbReference type="ARBA" id="ARBA00023288"/>
    </source>
</evidence>
<dbReference type="InterPro" id="IPR027417">
    <property type="entry name" value="P-loop_NTPase"/>
</dbReference>
<dbReference type="PROSITE" id="PS51419">
    <property type="entry name" value="RAB"/>
    <property type="match status" value="1"/>
</dbReference>
<dbReference type="PRINTS" id="PR00449">
    <property type="entry name" value="RASTRNSFRMNG"/>
</dbReference>
<keyword evidence="4" id="KW-0449">Lipoprotein</keyword>
<dbReference type="InterPro" id="IPR020849">
    <property type="entry name" value="Small_GTPase_Ras-type"/>
</dbReference>
<reference evidence="6 7" key="1">
    <citation type="submission" date="2023-09" db="EMBL/GenBank/DDBJ databases">
        <title>Nesidiocoris tenuis whole genome shotgun sequence.</title>
        <authorList>
            <person name="Shibata T."/>
            <person name="Shimoda M."/>
            <person name="Kobayashi T."/>
            <person name="Uehara T."/>
        </authorList>
    </citation>
    <scope>NUCLEOTIDE SEQUENCE [LARGE SCALE GENOMIC DNA]</scope>
    <source>
        <strain evidence="6 7">Japan</strain>
    </source>
</reference>
<dbReference type="InterPro" id="IPR005225">
    <property type="entry name" value="Small_GTP-bd"/>
</dbReference>
<dbReference type="SMART" id="SM00174">
    <property type="entry name" value="RHO"/>
    <property type="match status" value="1"/>
</dbReference>
<keyword evidence="2" id="KW-0547">Nucleotide-binding</keyword>
<dbReference type="EMBL" id="AP028915">
    <property type="protein sequence ID" value="BES96673.1"/>
    <property type="molecule type" value="Genomic_DNA"/>
</dbReference>
<dbReference type="SMART" id="SM00175">
    <property type="entry name" value="RAB"/>
    <property type="match status" value="1"/>
</dbReference>
<dbReference type="Pfam" id="PF00071">
    <property type="entry name" value="Ras"/>
    <property type="match status" value="1"/>
</dbReference>
<evidence type="ECO:0000313" key="6">
    <source>
        <dbReference type="EMBL" id="BES96673.1"/>
    </source>
</evidence>
<proteinExistence type="predicted"/>
<comment type="subcellular location">
    <subcellularLocation>
        <location evidence="5">Endomembrane system</location>
        <topology evidence="5">Lipid-anchor</topology>
        <orientation evidence="5">Cytoplasmic side</orientation>
    </subcellularLocation>
</comment>
<dbReference type="SUPFAM" id="SSF52540">
    <property type="entry name" value="P-loop containing nucleoside triphosphate hydrolases"/>
    <property type="match status" value="1"/>
</dbReference>
<evidence type="ECO:0000313" key="7">
    <source>
        <dbReference type="Proteomes" id="UP001307889"/>
    </source>
</evidence>
<name>A0ABN7AWX8_9HEMI</name>
<keyword evidence="3" id="KW-0342">GTP-binding</keyword>
<dbReference type="PROSITE" id="PS51421">
    <property type="entry name" value="RAS"/>
    <property type="match status" value="1"/>
</dbReference>
<keyword evidence="1" id="KW-0488">Methylation</keyword>
<keyword evidence="7" id="KW-1185">Reference proteome</keyword>
<evidence type="ECO:0000256" key="1">
    <source>
        <dbReference type="ARBA" id="ARBA00022481"/>
    </source>
</evidence>
<dbReference type="NCBIfam" id="TIGR00231">
    <property type="entry name" value="small_GTP"/>
    <property type="match status" value="1"/>
</dbReference>
<dbReference type="PROSITE" id="PS51420">
    <property type="entry name" value="RHO"/>
    <property type="match status" value="1"/>
</dbReference>
<organism evidence="6 7">
    <name type="scientific">Nesidiocoris tenuis</name>
    <dbReference type="NCBI Taxonomy" id="355587"/>
    <lineage>
        <taxon>Eukaryota</taxon>
        <taxon>Metazoa</taxon>
        <taxon>Ecdysozoa</taxon>
        <taxon>Arthropoda</taxon>
        <taxon>Hexapoda</taxon>
        <taxon>Insecta</taxon>
        <taxon>Pterygota</taxon>
        <taxon>Neoptera</taxon>
        <taxon>Paraneoptera</taxon>
        <taxon>Hemiptera</taxon>
        <taxon>Heteroptera</taxon>
        <taxon>Panheteroptera</taxon>
        <taxon>Cimicomorpha</taxon>
        <taxon>Miridae</taxon>
        <taxon>Dicyphina</taxon>
        <taxon>Nesidiocoris</taxon>
    </lineage>
</organism>
<protein>
    <submittedName>
        <fullName evidence="6">RAS</fullName>
    </submittedName>
</protein>
<accession>A0ABN7AWX8</accession>